<evidence type="ECO:0000313" key="12">
    <source>
        <dbReference type="Proteomes" id="UP001620626"/>
    </source>
</evidence>
<dbReference type="InterPro" id="IPR012337">
    <property type="entry name" value="RNaseH-like_sf"/>
</dbReference>
<comment type="catalytic activity">
    <reaction evidence="8">
        <text>DNA(n) + a 2'-deoxyribonucleoside 5'-triphosphate = DNA(n+1) + diphosphate</text>
        <dbReference type="Rhea" id="RHEA:22508"/>
        <dbReference type="Rhea" id="RHEA-COMP:17339"/>
        <dbReference type="Rhea" id="RHEA-COMP:17340"/>
        <dbReference type="ChEBI" id="CHEBI:33019"/>
        <dbReference type="ChEBI" id="CHEBI:61560"/>
        <dbReference type="ChEBI" id="CHEBI:173112"/>
        <dbReference type="EC" id="2.7.7.7"/>
    </reaction>
</comment>
<dbReference type="PANTHER" id="PTHR33568">
    <property type="entry name" value="DNA POLYMERASE"/>
    <property type="match status" value="1"/>
</dbReference>
<accession>A0ABD2KFQ2</accession>
<dbReference type="GO" id="GO:0042575">
    <property type="term" value="C:DNA polymerase complex"/>
    <property type="evidence" value="ECO:0007669"/>
    <property type="project" value="UniProtKB-ARBA"/>
</dbReference>
<evidence type="ECO:0000256" key="2">
    <source>
        <dbReference type="ARBA" id="ARBA00012417"/>
    </source>
</evidence>
<dbReference type="InterPro" id="IPR043502">
    <property type="entry name" value="DNA/RNA_pol_sf"/>
</dbReference>
<feature type="region of interest" description="Disordered" evidence="9">
    <location>
        <begin position="1"/>
        <end position="30"/>
    </location>
</feature>
<protein>
    <recommendedName>
        <fullName evidence="2">DNA-directed DNA polymerase</fullName>
        <ecNumber evidence="2">2.7.7.7</ecNumber>
    </recommendedName>
</protein>
<evidence type="ECO:0000313" key="11">
    <source>
        <dbReference type="EMBL" id="KAL3101622.1"/>
    </source>
</evidence>
<evidence type="ECO:0000256" key="7">
    <source>
        <dbReference type="ARBA" id="ARBA00023125"/>
    </source>
</evidence>
<dbReference type="SUPFAM" id="SSF56672">
    <property type="entry name" value="DNA/RNA polymerases"/>
    <property type="match status" value="1"/>
</dbReference>
<comment type="caution">
    <text evidence="11">The sequence shown here is derived from an EMBL/GenBank/DDBJ whole genome shotgun (WGS) entry which is preliminary data.</text>
</comment>
<dbReference type="InterPro" id="IPR013087">
    <property type="entry name" value="Znf_C2H2_type"/>
</dbReference>
<dbReference type="Gene3D" id="3.90.1600.10">
    <property type="entry name" value="Palm domain of DNA polymerase"/>
    <property type="match status" value="1"/>
</dbReference>
<dbReference type="Pfam" id="PF03175">
    <property type="entry name" value="DNA_pol_B_2"/>
    <property type="match status" value="1"/>
</dbReference>
<keyword evidence="5" id="KW-0235">DNA replication</keyword>
<keyword evidence="6" id="KW-0239">DNA-directed DNA polymerase</keyword>
<dbReference type="InterPro" id="IPR023211">
    <property type="entry name" value="DNA_pol_palm_dom_sf"/>
</dbReference>
<dbReference type="GO" id="GO:0003677">
    <property type="term" value="F:DNA binding"/>
    <property type="evidence" value="ECO:0007669"/>
    <property type="project" value="UniProtKB-KW"/>
</dbReference>
<reference evidence="11 12" key="1">
    <citation type="submission" date="2024-10" db="EMBL/GenBank/DDBJ databases">
        <authorList>
            <person name="Kim D."/>
        </authorList>
    </citation>
    <scope>NUCLEOTIDE SEQUENCE [LARGE SCALE GENOMIC DNA]</scope>
    <source>
        <strain evidence="11">BH-2024</strain>
    </source>
</reference>
<evidence type="ECO:0000256" key="3">
    <source>
        <dbReference type="ARBA" id="ARBA00022679"/>
    </source>
</evidence>
<evidence type="ECO:0000256" key="5">
    <source>
        <dbReference type="ARBA" id="ARBA00022705"/>
    </source>
</evidence>
<dbReference type="InterPro" id="IPR036397">
    <property type="entry name" value="RNaseH_sf"/>
</dbReference>
<dbReference type="PROSITE" id="PS00028">
    <property type="entry name" value="ZINC_FINGER_C2H2_1"/>
    <property type="match status" value="1"/>
</dbReference>
<dbReference type="Gene3D" id="3.30.420.10">
    <property type="entry name" value="Ribonuclease H-like superfamily/Ribonuclease H"/>
    <property type="match status" value="1"/>
</dbReference>
<evidence type="ECO:0000256" key="4">
    <source>
        <dbReference type="ARBA" id="ARBA00022695"/>
    </source>
</evidence>
<feature type="domain" description="C2H2-type" evidence="10">
    <location>
        <begin position="423"/>
        <end position="445"/>
    </location>
</feature>
<keyword evidence="12" id="KW-1185">Reference proteome</keyword>
<feature type="compositionally biased region" description="Acidic residues" evidence="9">
    <location>
        <begin position="636"/>
        <end position="648"/>
    </location>
</feature>
<sequence>MSQYSDDSLPPTLDGPYSPVGDDGTELMDDAPPLEEVIKHLPNTVVPSEENERKARKEPSITRELDAELFNSDGFMCLSAAQAEAGRFKAFRFIGQFLLSLTFGAVFPEEILRNLFMMCLNYAAEGAESMKLSADHFIFLLTSKHLDYEVAVHFKKLDNTATERILTRFEMVDQSNKAKERPSLLEEPFVIDITAIESKCAKPKMAGKGRNDFNIDYRIADGATYELQNNDNLCLFRSFEMLRMKFVLSSQRYSEYKRDERKQLEGVHALCRDCNIDINLPFYSIEEYGERIQAQNSTQSIYLCVLFVKAYYEAVNRGMFRLFCFDTYGKMKPSWKANVADYQHGLCVVFYEGADGAAGHYDAIKSIGKFFSTKNYCFGCEMPYDHQNQHTSKCKWKCHNCQRVGSSFRGNCECNNDSFFETCLACNKTFKSRECYDHHAKFSHHRVKRGAEQEIVKKSLCMGSKKCVDCGVIYRVADQDKKNGHVCGHKFCKVCLGFHAPRDCYIPYRPKVKKEKRFVFFDFECTTDFKPDPQLMRFKHQVNFCFAHVTCTRCIEKGIWDQELDRACALCGRFRTYAWSPFEFWHTDVECRKVVEDPLAAFTKWLLNFETEVLGMEPGAKKRRKRKNAENNTDGEAMEGEEEDDAVDEDAENNWMLGYDEAGEKPESVTTYAYAHAGSRYDHVLIYGEMLRMGVRPELIRQGNHLLEMKARKTGVYTPTVFRDSYKLIPIKLANFVKTFGLEIEGVDNKKYFPHKFNKAENYGTVLDTLPPMEDYYPGGLFPAERVKFEQWYDENRETGFELNEVIADYCKTDVQILAHGLVKMRQLFLSETRHDITDSVTIPSGCMKYWVQLAHYGKERVAIIPHLGYEKRGKQSTIARKYLKWRAEEELRENGRVLRHVESPGGEFKFGNYSLDGMIERPDEDKNLAIEVNGCYWHGCPSCFPDDAAIVGGGETAGALRARDAKRTRDIAREFEVEIIWECHLNAMLEDNPAMKAYFDNCPDSGPIDFHDAFFGGRTGPEYLGASVINPETGDWKSRTIKVKDFNSLYPSRNMYTKYPVGHPTLVQFDKDVEWKCPAHIVGDDGIRLEGIIKCYAVPPRHCHYDIPVLPYRLTNRTLFPLCRTCSEMYPRGLIDPEYNCDHFDDAERGFSTTVTHIELEAALRSGYRVTHVCRAYIWRLACDWSDGLFHSYLLKFLKMKFEASGYPASCTEAGISEEESERRKQDHIDKAKQKDQVDLEADRIKHNPGLRYLSKLCLNSLWNRFALRNRLTKTEIVECHAELAKLLNDSKIEVSSIDQLTEKFWMVCYKAKDEHVVEHSTSNVAIALWTTSAARIHLLESLKKVYGPAPGVERYDTHILYMDTDSIFYEYLTRLGDPLPGGDQLGELADEYPNHTIMEFICAGPKAYGLWLRNNATGEDEYKIKVRGITLDSDACERITFEKMKDMVLNKLGQADNNIRFNYPTKNFRITKKGEIFTVPLVKQFNPTVNKGVIRDKGLRVVPFGYSDEEWCKWNCPGACSCLFNPDLNVNMFTEEELNDPDIMP</sequence>
<name>A0ABD2KFQ2_9BILA</name>
<gene>
    <name evidence="11" type="ORF">niasHT_025266</name>
</gene>
<dbReference type="EMBL" id="JBICBT010000772">
    <property type="protein sequence ID" value="KAL3101622.1"/>
    <property type="molecule type" value="Genomic_DNA"/>
</dbReference>
<dbReference type="Proteomes" id="UP001620626">
    <property type="component" value="Unassembled WGS sequence"/>
</dbReference>
<evidence type="ECO:0000256" key="1">
    <source>
        <dbReference type="ARBA" id="ARBA00005755"/>
    </source>
</evidence>
<evidence type="ECO:0000256" key="8">
    <source>
        <dbReference type="ARBA" id="ARBA00049244"/>
    </source>
</evidence>
<dbReference type="EC" id="2.7.7.7" evidence="2"/>
<comment type="similarity">
    <text evidence="1">Belongs to the DNA polymerase type-B family.</text>
</comment>
<feature type="region of interest" description="Disordered" evidence="9">
    <location>
        <begin position="620"/>
        <end position="648"/>
    </location>
</feature>
<dbReference type="GO" id="GO:0003887">
    <property type="term" value="F:DNA-directed DNA polymerase activity"/>
    <property type="evidence" value="ECO:0007669"/>
    <property type="project" value="UniProtKB-KW"/>
</dbReference>
<proteinExistence type="inferred from homology"/>
<dbReference type="InterPro" id="IPR004868">
    <property type="entry name" value="DNA-dir_DNA_pol_B_mt/vir"/>
</dbReference>
<keyword evidence="4" id="KW-0548">Nucleotidyltransferase</keyword>
<dbReference type="SUPFAM" id="SSF53098">
    <property type="entry name" value="Ribonuclease H-like"/>
    <property type="match status" value="1"/>
</dbReference>
<keyword evidence="7" id="KW-0238">DNA-binding</keyword>
<organism evidence="11 12">
    <name type="scientific">Heterodera trifolii</name>
    <dbReference type="NCBI Taxonomy" id="157864"/>
    <lineage>
        <taxon>Eukaryota</taxon>
        <taxon>Metazoa</taxon>
        <taxon>Ecdysozoa</taxon>
        <taxon>Nematoda</taxon>
        <taxon>Chromadorea</taxon>
        <taxon>Rhabditida</taxon>
        <taxon>Tylenchina</taxon>
        <taxon>Tylenchomorpha</taxon>
        <taxon>Tylenchoidea</taxon>
        <taxon>Heteroderidae</taxon>
        <taxon>Heteroderinae</taxon>
        <taxon>Heterodera</taxon>
    </lineage>
</organism>
<evidence type="ECO:0000256" key="9">
    <source>
        <dbReference type="SAM" id="MobiDB-lite"/>
    </source>
</evidence>
<dbReference type="PANTHER" id="PTHR33568:SF3">
    <property type="entry name" value="DNA-DIRECTED DNA POLYMERASE"/>
    <property type="match status" value="1"/>
</dbReference>
<keyword evidence="3" id="KW-0808">Transferase</keyword>
<evidence type="ECO:0000256" key="6">
    <source>
        <dbReference type="ARBA" id="ARBA00022932"/>
    </source>
</evidence>
<dbReference type="GO" id="GO:0006260">
    <property type="term" value="P:DNA replication"/>
    <property type="evidence" value="ECO:0007669"/>
    <property type="project" value="UniProtKB-KW"/>
</dbReference>
<dbReference type="Gene3D" id="3.40.960.10">
    <property type="entry name" value="VSR Endonuclease"/>
    <property type="match status" value="1"/>
</dbReference>
<evidence type="ECO:0000259" key="10">
    <source>
        <dbReference type="PROSITE" id="PS00028"/>
    </source>
</evidence>